<feature type="compositionally biased region" description="Acidic residues" evidence="4">
    <location>
        <begin position="354"/>
        <end position="366"/>
    </location>
</feature>
<name>A0A6P3WEK3_CLUHA</name>
<reference evidence="6" key="1">
    <citation type="submission" date="2025-08" db="UniProtKB">
        <authorList>
            <consortium name="RefSeq"/>
        </authorList>
    </citation>
    <scope>IDENTIFICATION</scope>
</reference>
<feature type="coiled-coil region" evidence="3">
    <location>
        <begin position="71"/>
        <end position="154"/>
    </location>
</feature>
<dbReference type="AlphaFoldDB" id="A0A6P3WEK3"/>
<sequence>MHCGSLERMGTPRKRTLSRGMSEDESLRHIIKEAEETTKRLTRSESRYGSLKRGERDNQSEDDKLAGIPDMVELQANYDSVLLELRDLEVRQAAFRFQVDLLQDTLEGTEEMLSEAQRETHDNSMELEREREARRKLEDMVSSLRQEVERLKEERNSIPVVPVYSLVRDATQETATEESRDTQTTPPPNKPEDAGQEAPFTLVRLDSMPVTQTQPPGTTEGQADSPNGGLLSFFKKGKGDQPQEGRAGPAWLQNAPQGTSVDQDSAHVRSAQEENSDSPLAKLTRMVKSFGHTPSLDLADQPVQEGVFRGPKHVGDDPEDNDESSGYEDAQSDLQEQETLPGASTPDGSPDGGFLEEEMGDEEDGDTAAKTGEPGSPKPNDSCVLS</sequence>
<dbReference type="GeneID" id="105912214"/>
<dbReference type="RefSeq" id="XP_012696593.1">
    <property type="nucleotide sequence ID" value="XM_012841139.3"/>
</dbReference>
<feature type="region of interest" description="Disordered" evidence="4">
    <location>
        <begin position="1"/>
        <end position="64"/>
    </location>
</feature>
<feature type="compositionally biased region" description="Basic and acidic residues" evidence="4">
    <location>
        <begin position="21"/>
        <end position="64"/>
    </location>
</feature>
<comment type="similarity">
    <text evidence="1">Belongs to the LRRFIP family.</text>
</comment>
<feature type="compositionally biased region" description="Acidic residues" evidence="4">
    <location>
        <begin position="317"/>
        <end position="326"/>
    </location>
</feature>
<dbReference type="InterPro" id="IPR019139">
    <property type="entry name" value="LRRFIP1/2"/>
</dbReference>
<evidence type="ECO:0000256" key="3">
    <source>
        <dbReference type="SAM" id="Coils"/>
    </source>
</evidence>
<evidence type="ECO:0000313" key="6">
    <source>
        <dbReference type="RefSeq" id="XP_012696593.1"/>
    </source>
</evidence>
<evidence type="ECO:0000313" key="5">
    <source>
        <dbReference type="Proteomes" id="UP000515152"/>
    </source>
</evidence>
<keyword evidence="2 3" id="KW-0175">Coiled coil</keyword>
<feature type="compositionally biased region" description="Polar residues" evidence="4">
    <location>
        <begin position="254"/>
        <end position="263"/>
    </location>
</feature>
<feature type="region of interest" description="Disordered" evidence="4">
    <location>
        <begin position="171"/>
        <end position="195"/>
    </location>
</feature>
<keyword evidence="5" id="KW-1185">Reference proteome</keyword>
<evidence type="ECO:0000256" key="4">
    <source>
        <dbReference type="SAM" id="MobiDB-lite"/>
    </source>
</evidence>
<evidence type="ECO:0000256" key="2">
    <source>
        <dbReference type="ARBA" id="ARBA00023054"/>
    </source>
</evidence>
<evidence type="ECO:0000256" key="1">
    <source>
        <dbReference type="ARBA" id="ARBA00008275"/>
    </source>
</evidence>
<dbReference type="OrthoDB" id="8896680at2759"/>
<feature type="region of interest" description="Disordered" evidence="4">
    <location>
        <begin position="209"/>
        <end position="386"/>
    </location>
</feature>
<dbReference type="Gene3D" id="1.20.5.4090">
    <property type="match status" value="1"/>
</dbReference>
<dbReference type="KEGG" id="char:105912214"/>
<gene>
    <name evidence="6" type="primary">si:ch1073-456m8.1</name>
</gene>
<dbReference type="Proteomes" id="UP000515152">
    <property type="component" value="Chromosome 5"/>
</dbReference>
<organism evidence="5 6">
    <name type="scientific">Clupea harengus</name>
    <name type="common">Atlantic herring</name>
    <dbReference type="NCBI Taxonomy" id="7950"/>
    <lineage>
        <taxon>Eukaryota</taxon>
        <taxon>Metazoa</taxon>
        <taxon>Chordata</taxon>
        <taxon>Craniata</taxon>
        <taxon>Vertebrata</taxon>
        <taxon>Euteleostomi</taxon>
        <taxon>Actinopterygii</taxon>
        <taxon>Neopterygii</taxon>
        <taxon>Teleostei</taxon>
        <taxon>Clupei</taxon>
        <taxon>Clupeiformes</taxon>
        <taxon>Clupeoidei</taxon>
        <taxon>Clupeidae</taxon>
        <taxon>Clupea</taxon>
    </lineage>
</organism>
<protein>
    <submittedName>
        <fullName evidence="6">Uncharacterized protein si:ch1073-456m8.1</fullName>
    </submittedName>
</protein>
<accession>A0A6P3WEK3</accession>
<feature type="compositionally biased region" description="Low complexity" evidence="4">
    <location>
        <begin position="211"/>
        <end position="234"/>
    </location>
</feature>
<dbReference type="Pfam" id="PF09738">
    <property type="entry name" value="LRRFIP"/>
    <property type="match status" value="1"/>
</dbReference>
<proteinExistence type="inferred from homology"/>